<proteinExistence type="predicted"/>
<dbReference type="Proteomes" id="UP001589702">
    <property type="component" value="Unassembled WGS sequence"/>
</dbReference>
<feature type="transmembrane region" description="Helical" evidence="1">
    <location>
        <begin position="286"/>
        <end position="307"/>
    </location>
</feature>
<keyword evidence="1" id="KW-1133">Transmembrane helix</keyword>
<evidence type="ECO:0000313" key="3">
    <source>
        <dbReference type="EMBL" id="MFB9820534.1"/>
    </source>
</evidence>
<dbReference type="RefSeq" id="WP_234750739.1">
    <property type="nucleotide sequence ID" value="NZ_BAAAWN010000001.1"/>
</dbReference>
<accession>A0ABV5Y1U3</accession>
<keyword evidence="4" id="KW-1185">Reference proteome</keyword>
<keyword evidence="1" id="KW-0812">Transmembrane</keyword>
<keyword evidence="2" id="KW-0732">Signal</keyword>
<feature type="chain" id="PRO_5046555237" evidence="2">
    <location>
        <begin position="37"/>
        <end position="336"/>
    </location>
</feature>
<evidence type="ECO:0000256" key="2">
    <source>
        <dbReference type="SAM" id="SignalP"/>
    </source>
</evidence>
<name>A0ABV5Y1U3_ARTRM</name>
<feature type="signal peptide" evidence="2">
    <location>
        <begin position="1"/>
        <end position="36"/>
    </location>
</feature>
<keyword evidence="1" id="KW-0472">Membrane</keyword>
<reference evidence="3 4" key="1">
    <citation type="submission" date="2024-09" db="EMBL/GenBank/DDBJ databases">
        <authorList>
            <person name="Sun Q."/>
            <person name="Mori K."/>
        </authorList>
    </citation>
    <scope>NUCLEOTIDE SEQUENCE [LARGE SCALE GENOMIC DNA]</scope>
    <source>
        <strain evidence="3 4">JCM 1334</strain>
    </source>
</reference>
<protein>
    <submittedName>
        <fullName evidence="3">DUF916 domain-containing protein</fullName>
    </submittedName>
</protein>
<organism evidence="3 4">
    <name type="scientific">Arthrobacter ramosus</name>
    <dbReference type="NCBI Taxonomy" id="1672"/>
    <lineage>
        <taxon>Bacteria</taxon>
        <taxon>Bacillati</taxon>
        <taxon>Actinomycetota</taxon>
        <taxon>Actinomycetes</taxon>
        <taxon>Micrococcales</taxon>
        <taxon>Micrococcaceae</taxon>
        <taxon>Arthrobacter</taxon>
    </lineage>
</organism>
<gene>
    <name evidence="3" type="ORF">ACFFP1_13620</name>
</gene>
<comment type="caution">
    <text evidence="3">The sequence shown here is derived from an EMBL/GenBank/DDBJ whole genome shotgun (WGS) entry which is preliminary data.</text>
</comment>
<evidence type="ECO:0000256" key="1">
    <source>
        <dbReference type="SAM" id="Phobius"/>
    </source>
</evidence>
<sequence>MNDPLQGPRPRRPLRTAMMTAALAVALLANSGPAVAVDNGALGIRPANEADFFHFSLFPGAALDATAIVTNHSQSPMTLLDYPVDGTSTPQGTFALAAQSDARSGVGAWAQLNADHITVPANSDLTVPFRISVPVGTPPGDYAGGLIIQSPPVQGQTTKVNGDTAVRLDVIQRQGVRIYLNVAGTAVKSLQHGDMSWQQSGDALTFTLPLKNTGNTILHPSAKLDISGWVGANTQLAFDTPESMLPGANLDLHAKLIQAPLIQAGNAEATITSEAGTGHAETTINYAPWLLIITGLLVVLAALYGSWRMVRFVRRARRAIAQVSANEREAPQSAVR</sequence>
<evidence type="ECO:0000313" key="4">
    <source>
        <dbReference type="Proteomes" id="UP001589702"/>
    </source>
</evidence>
<dbReference type="EMBL" id="JBHMBC010000021">
    <property type="protein sequence ID" value="MFB9820534.1"/>
    <property type="molecule type" value="Genomic_DNA"/>
</dbReference>